<feature type="chain" id="PRO_5012634311" description="Periplasmic heavy metal sensor" evidence="7">
    <location>
        <begin position="25"/>
        <end position="183"/>
    </location>
</feature>
<organism evidence="8 9">
    <name type="scientific">Syntrophotalea acetylenivorans</name>
    <dbReference type="NCBI Taxonomy" id="1842532"/>
    <lineage>
        <taxon>Bacteria</taxon>
        <taxon>Pseudomonadati</taxon>
        <taxon>Thermodesulfobacteriota</taxon>
        <taxon>Desulfuromonadia</taxon>
        <taxon>Desulfuromonadales</taxon>
        <taxon>Syntrophotaleaceae</taxon>
        <taxon>Syntrophotalea</taxon>
    </lineage>
</organism>
<dbReference type="RefSeq" id="WP_072283491.1">
    <property type="nucleotide sequence ID" value="NZ_CP015519.1"/>
</dbReference>
<evidence type="ECO:0008006" key="10">
    <source>
        <dbReference type="Google" id="ProtNLM"/>
    </source>
</evidence>
<comment type="subcellular location">
    <subcellularLocation>
        <location evidence="1">Periplasm</location>
    </subcellularLocation>
</comment>
<dbReference type="KEGG" id="pef:A7E78_06535"/>
<evidence type="ECO:0000256" key="5">
    <source>
        <dbReference type="SAM" id="Coils"/>
    </source>
</evidence>
<dbReference type="Proteomes" id="UP000182517">
    <property type="component" value="Chromosome"/>
</dbReference>
<dbReference type="InterPro" id="IPR012899">
    <property type="entry name" value="LTXXQ"/>
</dbReference>
<reference evidence="8 9" key="1">
    <citation type="journal article" date="2017" name="Genome Announc.">
        <title>Complete Genome Sequences of Two Acetylene-Fermenting Pelobacter acetylenicus Strains.</title>
        <authorList>
            <person name="Sutton J.M."/>
            <person name="Baesman S.M."/>
            <person name="Fierst J.L."/>
            <person name="Poret-Peterson A.T."/>
            <person name="Oremland R.S."/>
            <person name="Dunlap D.S."/>
            <person name="Akob D.M."/>
        </authorList>
    </citation>
    <scope>NUCLEOTIDE SEQUENCE [LARGE SCALE GENOMIC DNA]</scope>
    <source>
        <strain evidence="8 9">SFB93</strain>
    </source>
</reference>
<feature type="compositionally biased region" description="Basic residues" evidence="6">
    <location>
        <begin position="152"/>
        <end position="163"/>
    </location>
</feature>
<keyword evidence="9" id="KW-1185">Reference proteome</keyword>
<dbReference type="AlphaFoldDB" id="A0A1L3GNJ4"/>
<name>A0A1L3GNJ4_9BACT</name>
<dbReference type="PANTHER" id="PTHR38102:SF1">
    <property type="entry name" value="PERIPLASMIC CHAPERONE SPY"/>
    <property type="match status" value="1"/>
</dbReference>
<keyword evidence="5" id="KW-0175">Coiled coil</keyword>
<feature type="coiled-coil region" evidence="5">
    <location>
        <begin position="63"/>
        <end position="90"/>
    </location>
</feature>
<evidence type="ECO:0000256" key="6">
    <source>
        <dbReference type="SAM" id="MobiDB-lite"/>
    </source>
</evidence>
<dbReference type="Pfam" id="PF07813">
    <property type="entry name" value="LTXXQ"/>
    <property type="match status" value="1"/>
</dbReference>
<gene>
    <name evidence="8" type="ORF">A7E78_06535</name>
</gene>
<keyword evidence="4" id="KW-0574">Periplasm</keyword>
<evidence type="ECO:0000313" key="9">
    <source>
        <dbReference type="Proteomes" id="UP000182517"/>
    </source>
</evidence>
<accession>A0A1L3GNJ4</accession>
<dbReference type="PANTHER" id="PTHR38102">
    <property type="entry name" value="PERIPLASMIC CHAPERONE SPY"/>
    <property type="match status" value="1"/>
</dbReference>
<dbReference type="Gene3D" id="1.20.120.1490">
    <property type="match status" value="1"/>
</dbReference>
<evidence type="ECO:0000256" key="3">
    <source>
        <dbReference type="ARBA" id="ARBA00022729"/>
    </source>
</evidence>
<feature type="signal peptide" evidence="7">
    <location>
        <begin position="1"/>
        <end position="24"/>
    </location>
</feature>
<comment type="similarity">
    <text evidence="2">Belongs to the CpxP/Spy family.</text>
</comment>
<evidence type="ECO:0000313" key="8">
    <source>
        <dbReference type="EMBL" id="APG27526.1"/>
    </source>
</evidence>
<evidence type="ECO:0000256" key="2">
    <source>
        <dbReference type="ARBA" id="ARBA00008441"/>
    </source>
</evidence>
<dbReference type="OrthoDB" id="5406026at2"/>
<dbReference type="InterPro" id="IPR052211">
    <property type="entry name" value="Cpx_auxiliary_protein"/>
</dbReference>
<feature type="region of interest" description="Disordered" evidence="6">
    <location>
        <begin position="152"/>
        <end position="183"/>
    </location>
</feature>
<dbReference type="STRING" id="1842532.A7E78_06535"/>
<dbReference type="CDD" id="cd09916">
    <property type="entry name" value="CpxP_like"/>
    <property type="match status" value="1"/>
</dbReference>
<proteinExistence type="inferred from homology"/>
<evidence type="ECO:0000256" key="7">
    <source>
        <dbReference type="SAM" id="SignalP"/>
    </source>
</evidence>
<sequence>MKKKIWLMVLCGVLVMGGSLTALAVPWERDGKADATSPDNGPCRMDARRGHWERLAESFDLSKEQRQEAKKLFEANREQAEKVHAEIKETDRELRLASNPKNFDEKVLRKLAAEKAQLHAELMVGRARTRSQVYALLTPEQQELADLAYKLKKLRGPHPQKRRGGPDGSEGFGPRFDMQESGN</sequence>
<dbReference type="GO" id="GO:0051082">
    <property type="term" value="F:unfolded protein binding"/>
    <property type="evidence" value="ECO:0007669"/>
    <property type="project" value="TreeGrafter"/>
</dbReference>
<protein>
    <recommendedName>
        <fullName evidence="10">Periplasmic heavy metal sensor</fullName>
    </recommendedName>
</protein>
<evidence type="ECO:0000256" key="1">
    <source>
        <dbReference type="ARBA" id="ARBA00004418"/>
    </source>
</evidence>
<evidence type="ECO:0000256" key="4">
    <source>
        <dbReference type="ARBA" id="ARBA00022764"/>
    </source>
</evidence>
<keyword evidence="3 7" id="KW-0732">Signal</keyword>
<dbReference type="EMBL" id="CP015519">
    <property type="protein sequence ID" value="APG27526.1"/>
    <property type="molecule type" value="Genomic_DNA"/>
</dbReference>
<dbReference type="GO" id="GO:0030288">
    <property type="term" value="C:outer membrane-bounded periplasmic space"/>
    <property type="evidence" value="ECO:0007669"/>
    <property type="project" value="TreeGrafter"/>
</dbReference>